<dbReference type="InterPro" id="IPR014229">
    <property type="entry name" value="Spore_YtfJ"/>
</dbReference>
<gene>
    <name evidence="1" type="ORF">H171_1707</name>
</gene>
<accession>A0A2M8Z442</accession>
<evidence type="ECO:0000313" key="1">
    <source>
        <dbReference type="EMBL" id="PJJ28214.1"/>
    </source>
</evidence>
<dbReference type="OrthoDB" id="1711150at2"/>
<name>A0A2M8Z442_9FIRM</name>
<comment type="caution">
    <text evidence="1">The sequence shown here is derived from an EMBL/GenBank/DDBJ whole genome shotgun (WGS) entry which is preliminary data.</text>
</comment>
<protein>
    <submittedName>
        <fullName evidence="1">Putative spore protein YtfJ</fullName>
    </submittedName>
</protein>
<dbReference type="RefSeq" id="WP_100304735.1">
    <property type="nucleotide sequence ID" value="NZ_PGET01000001.1"/>
</dbReference>
<evidence type="ECO:0000313" key="2">
    <source>
        <dbReference type="Proteomes" id="UP000231092"/>
    </source>
</evidence>
<dbReference type="EMBL" id="PGET01000001">
    <property type="protein sequence ID" value="PJJ28214.1"/>
    <property type="molecule type" value="Genomic_DNA"/>
</dbReference>
<sequence>MAENNFTSTVESLFKGMDSFVATKTVVGDAVKVDDTIILPLVDVTCGMAAGSFAGDTKHNGAGGMHAKMSPSAVLIIQNGVTKLVNIKQQDAVTKILDMVPDFVNKFAGGTKEVSSEALKVAEEMAASEEKKKAEE</sequence>
<proteinExistence type="predicted"/>
<dbReference type="Proteomes" id="UP000231092">
    <property type="component" value="Unassembled WGS sequence"/>
</dbReference>
<reference evidence="1 2" key="1">
    <citation type="submission" date="2017-11" db="EMBL/GenBank/DDBJ databases">
        <title>Understudied soil microbes with underappreciated capabilities: Untangling the Clostridium saccharolyticum group.</title>
        <authorList>
            <person name="Leschine S."/>
        </authorList>
    </citation>
    <scope>NUCLEOTIDE SEQUENCE [LARGE SCALE GENOMIC DNA]</scope>
    <source>
        <strain evidence="1 2">18A</strain>
    </source>
</reference>
<dbReference type="AlphaFoldDB" id="A0A2M8Z442"/>
<organism evidence="1 2">
    <name type="scientific">[Clostridium] celerecrescens 18A</name>
    <dbReference type="NCBI Taxonomy" id="1286362"/>
    <lineage>
        <taxon>Bacteria</taxon>
        <taxon>Bacillati</taxon>
        <taxon>Bacillota</taxon>
        <taxon>Clostridia</taxon>
        <taxon>Lachnospirales</taxon>
        <taxon>Lachnospiraceae</taxon>
        <taxon>Lacrimispora</taxon>
    </lineage>
</organism>
<dbReference type="Pfam" id="PF09579">
    <property type="entry name" value="Spore_YtfJ"/>
    <property type="match status" value="1"/>
</dbReference>